<evidence type="ECO:0000256" key="1">
    <source>
        <dbReference type="ARBA" id="ARBA00001947"/>
    </source>
</evidence>
<organism evidence="8 9">
    <name type="scientific">Massilia eurypsychrophila</name>
    <dbReference type="NCBI Taxonomy" id="1485217"/>
    <lineage>
        <taxon>Bacteria</taxon>
        <taxon>Pseudomonadati</taxon>
        <taxon>Pseudomonadota</taxon>
        <taxon>Betaproteobacteria</taxon>
        <taxon>Burkholderiales</taxon>
        <taxon>Oxalobacteraceae</taxon>
        <taxon>Telluria group</taxon>
        <taxon>Massilia</taxon>
    </lineage>
</organism>
<keyword evidence="4" id="KW-0378">Hydrolase</keyword>
<reference evidence="8 9" key="1">
    <citation type="submission" date="2017-10" db="EMBL/GenBank/DDBJ databases">
        <title>Massilia psychrophilum sp. nov., a novel purple-pigmented bacterium isolated from Tianshan glacier, Xinjiang Municipality, China.</title>
        <authorList>
            <person name="Wang H."/>
        </authorList>
    </citation>
    <scope>NUCLEOTIDE SEQUENCE [LARGE SCALE GENOMIC DNA]</scope>
    <source>
        <strain evidence="8 9">JCM 30074</strain>
    </source>
</reference>
<feature type="domain" description="M23ase beta-sheet core" evidence="7">
    <location>
        <begin position="127"/>
        <end position="219"/>
    </location>
</feature>
<dbReference type="PANTHER" id="PTHR21666">
    <property type="entry name" value="PEPTIDASE-RELATED"/>
    <property type="match status" value="1"/>
</dbReference>
<evidence type="ECO:0000313" key="9">
    <source>
        <dbReference type="Proteomes" id="UP000230390"/>
    </source>
</evidence>
<evidence type="ECO:0000259" key="7">
    <source>
        <dbReference type="Pfam" id="PF01551"/>
    </source>
</evidence>
<sequence>MKWLLTLLAGVLLGAGGLFMFLRQVPHDAPVAPVVAVVSAPGATAAGAPVTPTDPMAAALPPAPVVSTDLTEADLPLRPTQQEIPMPSDVVSEGAAKSSAKLMIPVEGIKLSQLSDNFDQPRGKERHHEALDIMAPKGTKVIAVADGKVVKLFNSKPGGLTVYQFDPTEKYAYYYAHLDRYADGVKEGTVLKRGDLVGYVGVTGNSDPKAPHLHFAVVELTPKKEWWKGISVNPYPMMGE</sequence>
<comment type="caution">
    <text evidence="8">The sequence shown here is derived from an EMBL/GenBank/DDBJ whole genome shotgun (WGS) entry which is preliminary data.</text>
</comment>
<dbReference type="GO" id="GO:0006508">
    <property type="term" value="P:proteolysis"/>
    <property type="evidence" value="ECO:0007669"/>
    <property type="project" value="UniProtKB-KW"/>
</dbReference>
<evidence type="ECO:0000313" key="8">
    <source>
        <dbReference type="EMBL" id="PIL42924.1"/>
    </source>
</evidence>
<dbReference type="EMBL" id="PDOC01000018">
    <property type="protein sequence ID" value="PIL42924.1"/>
    <property type="molecule type" value="Genomic_DNA"/>
</dbReference>
<dbReference type="Gene3D" id="2.70.70.10">
    <property type="entry name" value="Glucose Permease (Domain IIA)"/>
    <property type="match status" value="1"/>
</dbReference>
<dbReference type="GO" id="GO:0046872">
    <property type="term" value="F:metal ion binding"/>
    <property type="evidence" value="ECO:0007669"/>
    <property type="project" value="UniProtKB-KW"/>
</dbReference>
<evidence type="ECO:0000256" key="6">
    <source>
        <dbReference type="ARBA" id="ARBA00023049"/>
    </source>
</evidence>
<dbReference type="InterPro" id="IPR011055">
    <property type="entry name" value="Dup_hybrid_motif"/>
</dbReference>
<keyword evidence="6" id="KW-0482">Metalloprotease</keyword>
<keyword evidence="9" id="KW-1185">Reference proteome</keyword>
<accession>A0A2G8TA99</accession>
<dbReference type="GO" id="GO:0004222">
    <property type="term" value="F:metalloendopeptidase activity"/>
    <property type="evidence" value="ECO:0007669"/>
    <property type="project" value="TreeGrafter"/>
</dbReference>
<evidence type="ECO:0000256" key="5">
    <source>
        <dbReference type="ARBA" id="ARBA00022833"/>
    </source>
</evidence>
<evidence type="ECO:0000256" key="3">
    <source>
        <dbReference type="ARBA" id="ARBA00022723"/>
    </source>
</evidence>
<dbReference type="CDD" id="cd12797">
    <property type="entry name" value="M23_peptidase"/>
    <property type="match status" value="1"/>
</dbReference>
<keyword evidence="5" id="KW-0862">Zinc</keyword>
<name>A0A2G8TA99_9BURK</name>
<evidence type="ECO:0000256" key="4">
    <source>
        <dbReference type="ARBA" id="ARBA00022801"/>
    </source>
</evidence>
<gene>
    <name evidence="8" type="ORF">CR105_21405</name>
</gene>
<dbReference type="InterPro" id="IPR016047">
    <property type="entry name" value="M23ase_b-sheet_dom"/>
</dbReference>
<dbReference type="Pfam" id="PF01551">
    <property type="entry name" value="Peptidase_M23"/>
    <property type="match status" value="1"/>
</dbReference>
<dbReference type="PANTHER" id="PTHR21666:SF288">
    <property type="entry name" value="CELL DIVISION PROTEIN YTFB"/>
    <property type="match status" value="1"/>
</dbReference>
<protein>
    <recommendedName>
        <fullName evidence="7">M23ase beta-sheet core domain-containing protein</fullName>
    </recommendedName>
</protein>
<keyword evidence="2" id="KW-0645">Protease</keyword>
<evidence type="ECO:0000256" key="2">
    <source>
        <dbReference type="ARBA" id="ARBA00022670"/>
    </source>
</evidence>
<proteinExistence type="predicted"/>
<comment type="cofactor">
    <cofactor evidence="1">
        <name>Zn(2+)</name>
        <dbReference type="ChEBI" id="CHEBI:29105"/>
    </cofactor>
</comment>
<dbReference type="Proteomes" id="UP000230390">
    <property type="component" value="Unassembled WGS sequence"/>
</dbReference>
<dbReference type="RefSeq" id="WP_099792002.1">
    <property type="nucleotide sequence ID" value="NZ_JBHLYV010000018.1"/>
</dbReference>
<dbReference type="SUPFAM" id="SSF51261">
    <property type="entry name" value="Duplicated hybrid motif"/>
    <property type="match status" value="1"/>
</dbReference>
<dbReference type="InterPro" id="IPR050570">
    <property type="entry name" value="Cell_wall_metabolism_enzyme"/>
</dbReference>
<dbReference type="AlphaFoldDB" id="A0A2G8TA99"/>
<keyword evidence="3" id="KW-0479">Metal-binding</keyword>
<dbReference type="OrthoDB" id="9800107at2"/>